<dbReference type="Pfam" id="PF14107">
    <property type="entry name" value="DUF4280"/>
    <property type="match status" value="1"/>
</dbReference>
<dbReference type="PATRIC" id="fig|1122985.7.peg.1413"/>
<dbReference type="HOGENOM" id="CLU_293863_0_0_10"/>
<evidence type="ECO:0000313" key="3">
    <source>
        <dbReference type="Proteomes" id="UP000027442"/>
    </source>
</evidence>
<dbReference type="GO" id="GO:0004222">
    <property type="term" value="F:metalloendopeptidase activity"/>
    <property type="evidence" value="ECO:0007669"/>
    <property type="project" value="TreeGrafter"/>
</dbReference>
<proteinExistence type="predicted"/>
<accession>A0A069QI87</accession>
<dbReference type="SUPFAM" id="SSF53955">
    <property type="entry name" value="Lysozyme-like"/>
    <property type="match status" value="1"/>
</dbReference>
<dbReference type="SUPFAM" id="SSF51261">
    <property type="entry name" value="Duplicated hybrid motif"/>
    <property type="match status" value="2"/>
</dbReference>
<keyword evidence="3" id="KW-1185">Reference proteome</keyword>
<dbReference type="InterPro" id="IPR025460">
    <property type="entry name" value="DUF4280"/>
</dbReference>
<evidence type="ECO:0000313" key="2">
    <source>
        <dbReference type="EMBL" id="KDR52563.1"/>
    </source>
</evidence>
<dbReference type="Gene3D" id="1.10.530.10">
    <property type="match status" value="1"/>
</dbReference>
<dbReference type="Proteomes" id="UP000027442">
    <property type="component" value="Unassembled WGS sequence"/>
</dbReference>
<reference evidence="2 3" key="1">
    <citation type="submission" date="2013-08" db="EMBL/GenBank/DDBJ databases">
        <authorList>
            <person name="Weinstock G."/>
            <person name="Sodergren E."/>
            <person name="Wylie T."/>
            <person name="Fulton L."/>
            <person name="Fulton R."/>
            <person name="Fronick C."/>
            <person name="O'Laughlin M."/>
            <person name="Godfrey J."/>
            <person name="Miner T."/>
            <person name="Herter B."/>
            <person name="Appelbaum E."/>
            <person name="Cordes M."/>
            <person name="Lek S."/>
            <person name="Wollam A."/>
            <person name="Pepin K.H."/>
            <person name="Palsikar V.B."/>
            <person name="Mitreva M."/>
            <person name="Wilson R.K."/>
        </authorList>
    </citation>
    <scope>NUCLEOTIDE SEQUENCE [LARGE SCALE GENOMIC DNA]</scope>
    <source>
        <strain evidence="2 3">ATCC 15930</strain>
    </source>
</reference>
<evidence type="ECO:0000259" key="1">
    <source>
        <dbReference type="Pfam" id="PF01551"/>
    </source>
</evidence>
<dbReference type="PANTHER" id="PTHR21666:SF270">
    <property type="entry name" value="MUREIN HYDROLASE ACTIVATOR ENVC"/>
    <property type="match status" value="1"/>
</dbReference>
<dbReference type="PANTHER" id="PTHR21666">
    <property type="entry name" value="PEPTIDASE-RELATED"/>
    <property type="match status" value="1"/>
</dbReference>
<dbReference type="CDD" id="cd12797">
    <property type="entry name" value="M23_peptidase"/>
    <property type="match status" value="1"/>
</dbReference>
<dbReference type="EMBL" id="JNGW01000056">
    <property type="protein sequence ID" value="KDR52563.1"/>
    <property type="molecule type" value="Genomic_DNA"/>
</dbReference>
<dbReference type="eggNOG" id="COG0739">
    <property type="taxonomic scope" value="Bacteria"/>
</dbReference>
<dbReference type="eggNOG" id="COG3179">
    <property type="taxonomic scope" value="Bacteria"/>
</dbReference>
<name>A0A069QI87_HOYLO</name>
<protein>
    <submittedName>
        <fullName evidence="2">Peptidase, M23 family</fullName>
    </submittedName>
</protein>
<dbReference type="InterPro" id="IPR023346">
    <property type="entry name" value="Lysozyme-like_dom_sf"/>
</dbReference>
<dbReference type="Gene3D" id="2.70.70.10">
    <property type="entry name" value="Glucose Permease (Domain IIA)"/>
    <property type="match status" value="1"/>
</dbReference>
<gene>
    <name evidence="2" type="ORF">HMPREF1991_01358</name>
</gene>
<feature type="domain" description="M23ase beta-sheet core" evidence="1">
    <location>
        <begin position="936"/>
        <end position="987"/>
    </location>
</feature>
<dbReference type="AlphaFoldDB" id="A0A069QI87"/>
<dbReference type="Pfam" id="PF01551">
    <property type="entry name" value="Peptidase_M23"/>
    <property type="match status" value="1"/>
</dbReference>
<dbReference type="InterPro" id="IPR011055">
    <property type="entry name" value="Dup_hybrid_motif"/>
</dbReference>
<sequence length="1033" mass="115910">MNTDGKEKKTQNRELVGESIEIIGDQALCQCVNGSVQVPLKVTSQQKFYCNNASRLIATNGDKDGRSLNFGSCKARNDSPCMAMIQWKHFYDKILFGNTLSPLTMKSQGICTFGGTVSFITSGQQVVVKPPCSVGEARRIVHTNPLFKEEDMKGKTSVKPQRDDAPVEQRVSMAFVTSVRVNGKTYVSPRAHDNGPLVFTNTLTSGADDSVVVKWDVTCNGKDVATGLSAPPPRELFAKEGEYKVFAYVKERGSREGGGYVTVDVSCPTFVSLGWENANGEAVHLVGKRYAVYANLKFKGMGDIPVKARFYFISGNGKQYLTDYTPLAMGQDGRAKVKLVLTDSQVKQIMDEERSWDMKVLIRVELASGEWVYGLKRSEESEIEYTDNKDIVSTTLYRDKDCNEEVTGFVECGQTVYAKVITRGFEDGLLTLSVFCHGTVPDDNSAATGYVFKVMGDVDNDGVCIQEIVTEQSWLQGKHSETFDILIIGGYFREDMNATPLGNENYSSKNTCKTLQMGKDKGILLLCLPKQEIEGGQSKTMVQNMNGDGDGCPRCREEWADLLVRLQQIFKVERTKLETVARIYTKYMCKLGMDTCWIKAHFFAQIYVETGGKLDIKDGESFNYYWEALIGTFAAFKSKEGKEKAKLWGRSVKDRTEKGYKAVSRNTQMKIANYAYSPHCPKGQELGNIRDDDGWTFRGRGVIQITGRKAYTDIESILNKIGYKCDLTSDEDHINQVATNLEIGIVASMAFFKWKNVNMYQKCNGELNSIVISKIVGKKVETKNQAGEKTTNYQEKQNVFTNKAFSAFMANKCQWKRNATENTTNEIRWHDPVDNPQITIWTQNGNKRPANATFGARNGRHQGVDLFALENTKVYACLDGVISSIVKNAIEGQGQTIVVKISNKQQLELFRKRRIAYKPYYPGEKEQGEGFDPNADTIYMVYYHLNKIYVNVNQQVKCGDVLGLSGISGIVGGTCGPHLHFEIRSKARGAKLRYRCNPAYYVYYRPDGEMESEEKLIQEKRKQRGKLKDFKGK</sequence>
<organism evidence="2 3">
    <name type="scientific">Hoylesella loescheii DSM 19665 = JCM 12249 = ATCC 15930</name>
    <dbReference type="NCBI Taxonomy" id="1122985"/>
    <lineage>
        <taxon>Bacteria</taxon>
        <taxon>Pseudomonadati</taxon>
        <taxon>Bacteroidota</taxon>
        <taxon>Bacteroidia</taxon>
        <taxon>Bacteroidales</taxon>
        <taxon>Prevotellaceae</taxon>
        <taxon>Hoylesella</taxon>
    </lineage>
</organism>
<dbReference type="RefSeq" id="WP_018968368.1">
    <property type="nucleotide sequence ID" value="NZ_KB899227.1"/>
</dbReference>
<dbReference type="InterPro" id="IPR016047">
    <property type="entry name" value="M23ase_b-sheet_dom"/>
</dbReference>
<dbReference type="InterPro" id="IPR050570">
    <property type="entry name" value="Cell_wall_metabolism_enzyme"/>
</dbReference>
<comment type="caution">
    <text evidence="2">The sequence shown here is derived from an EMBL/GenBank/DDBJ whole genome shotgun (WGS) entry which is preliminary data.</text>
</comment>